<keyword evidence="14" id="KW-1185">Reference proteome</keyword>
<dbReference type="GO" id="GO:0006487">
    <property type="term" value="P:protein N-linked glycosylation"/>
    <property type="evidence" value="ECO:0007669"/>
    <property type="project" value="TreeGrafter"/>
</dbReference>
<feature type="active site" description="For Fru-6P isomerization activity" evidence="10">
    <location>
        <position position="629"/>
    </location>
</feature>
<dbReference type="InterPro" id="IPR047084">
    <property type="entry name" value="GFAT_N"/>
</dbReference>
<dbReference type="Gene3D" id="3.40.50.10490">
    <property type="entry name" value="Glucose-6-phosphate isomerase like protein, domain 1"/>
    <property type="match status" value="2"/>
</dbReference>
<dbReference type="NCBIfam" id="TIGR01135">
    <property type="entry name" value="glmS"/>
    <property type="match status" value="1"/>
</dbReference>
<keyword evidence="7 10" id="KW-0808">Transferase</keyword>
<gene>
    <name evidence="10" type="primary">glmS</name>
    <name evidence="13" type="ORF">DFR43_1135</name>
</gene>
<comment type="function">
    <text evidence="10">Catalyzes the first step in hexosamine metabolism, converting fructose-6P into glucosamine-6P using glutamine as a nitrogen source.</text>
</comment>
<comment type="caution">
    <text evidence="13">The sequence shown here is derived from an EMBL/GenBank/DDBJ whole genome shotgun (WGS) entry which is preliminary data.</text>
</comment>
<proteinExistence type="inferred from homology"/>
<feature type="domain" description="SIS" evidence="12">
    <location>
        <begin position="310"/>
        <end position="450"/>
    </location>
</feature>
<protein>
    <recommendedName>
        <fullName evidence="4 10">Glutamine--fructose-6-phosphate aminotransferase [isomerizing]</fullName>
        <ecNumber evidence="3 10">2.6.1.16</ecNumber>
    </recommendedName>
    <alternativeName>
        <fullName evidence="10">D-fructose-6-phosphate amidotransferase</fullName>
    </alternativeName>
    <alternativeName>
        <fullName evidence="10">GFAT</fullName>
    </alternativeName>
    <alternativeName>
        <fullName evidence="10">Glucosamine-6-phosphate synthase</fullName>
    </alternativeName>
    <alternativeName>
        <fullName evidence="10">Hexosephosphate aminotransferase</fullName>
    </alternativeName>
    <alternativeName>
        <fullName evidence="10">L-glutamine--D-fructose-6-phosphate amidotransferase</fullName>
    </alternativeName>
</protein>
<dbReference type="InterPro" id="IPR017932">
    <property type="entry name" value="GATase_2_dom"/>
</dbReference>
<dbReference type="CDD" id="cd05009">
    <property type="entry name" value="SIS_GlmS_GlmD_2"/>
    <property type="match status" value="1"/>
</dbReference>
<dbReference type="AlphaFoldDB" id="A0A4R6U462"/>
<evidence type="ECO:0000256" key="3">
    <source>
        <dbReference type="ARBA" id="ARBA00012916"/>
    </source>
</evidence>
<keyword evidence="9" id="KW-0315">Glutamine amidotransferase</keyword>
<dbReference type="Pfam" id="PF01380">
    <property type="entry name" value="SIS"/>
    <property type="match status" value="2"/>
</dbReference>
<evidence type="ECO:0000256" key="5">
    <source>
        <dbReference type="ARBA" id="ARBA00022490"/>
    </source>
</evidence>
<dbReference type="OrthoDB" id="9761808at2"/>
<dbReference type="NCBIfam" id="NF001484">
    <property type="entry name" value="PRK00331.1"/>
    <property type="match status" value="1"/>
</dbReference>
<dbReference type="GO" id="GO:0046349">
    <property type="term" value="P:amino sugar biosynthetic process"/>
    <property type="evidence" value="ECO:0007669"/>
    <property type="project" value="UniProtKB-ARBA"/>
</dbReference>
<dbReference type="PROSITE" id="PS51278">
    <property type="entry name" value="GATASE_TYPE_2"/>
    <property type="match status" value="1"/>
</dbReference>
<dbReference type="SUPFAM" id="SSF53697">
    <property type="entry name" value="SIS domain"/>
    <property type="match status" value="1"/>
</dbReference>
<accession>A0A4R6U462</accession>
<dbReference type="CDD" id="cd00714">
    <property type="entry name" value="GFAT"/>
    <property type="match status" value="1"/>
</dbReference>
<dbReference type="EC" id="2.6.1.16" evidence="3 10"/>
<evidence type="ECO:0000259" key="11">
    <source>
        <dbReference type="PROSITE" id="PS51278"/>
    </source>
</evidence>
<feature type="initiator methionine" description="Removed" evidence="10">
    <location>
        <position position="1"/>
    </location>
</feature>
<dbReference type="CDD" id="cd05008">
    <property type="entry name" value="SIS_GlmS_GlmD_1"/>
    <property type="match status" value="1"/>
</dbReference>
<dbReference type="FunFam" id="3.40.50.10490:FF:000002">
    <property type="entry name" value="Glutamine--fructose-6-phosphate aminotransferase [isomerizing]"/>
    <property type="match status" value="1"/>
</dbReference>
<keyword evidence="5 10" id="KW-0963">Cytoplasm</keyword>
<dbReference type="InterPro" id="IPR035466">
    <property type="entry name" value="GlmS/AgaS_SIS"/>
</dbReference>
<dbReference type="GO" id="GO:0005975">
    <property type="term" value="P:carbohydrate metabolic process"/>
    <property type="evidence" value="ECO:0007669"/>
    <property type="project" value="UniProtKB-UniRule"/>
</dbReference>
<dbReference type="PANTHER" id="PTHR10937">
    <property type="entry name" value="GLUCOSAMINE--FRUCTOSE-6-PHOSPHATE AMINOTRANSFERASE, ISOMERIZING"/>
    <property type="match status" value="1"/>
</dbReference>
<dbReference type="HAMAP" id="MF_00164">
    <property type="entry name" value="GlmS"/>
    <property type="match status" value="1"/>
</dbReference>
<dbReference type="InterPro" id="IPR046348">
    <property type="entry name" value="SIS_dom_sf"/>
</dbReference>
<dbReference type="FunFam" id="3.60.20.10:FF:000006">
    <property type="entry name" value="Glutamine--fructose-6-phosphate aminotransferase [isomerizing]"/>
    <property type="match status" value="1"/>
</dbReference>
<comment type="catalytic activity">
    <reaction evidence="1 10">
        <text>D-fructose 6-phosphate + L-glutamine = D-glucosamine 6-phosphate + L-glutamate</text>
        <dbReference type="Rhea" id="RHEA:13237"/>
        <dbReference type="ChEBI" id="CHEBI:29985"/>
        <dbReference type="ChEBI" id="CHEBI:58359"/>
        <dbReference type="ChEBI" id="CHEBI:58725"/>
        <dbReference type="ChEBI" id="CHEBI:61527"/>
        <dbReference type="EC" id="2.6.1.16"/>
    </reaction>
</comment>
<dbReference type="GO" id="GO:0004360">
    <property type="term" value="F:glutamine-fructose-6-phosphate transaminase (isomerizing) activity"/>
    <property type="evidence" value="ECO:0007669"/>
    <property type="project" value="UniProtKB-UniRule"/>
</dbReference>
<dbReference type="Pfam" id="PF13522">
    <property type="entry name" value="GATase_6"/>
    <property type="match status" value="1"/>
</dbReference>
<dbReference type="PANTHER" id="PTHR10937:SF0">
    <property type="entry name" value="GLUTAMINE--FRUCTOSE-6-PHOSPHATE TRANSAMINASE (ISOMERIZING)"/>
    <property type="match status" value="1"/>
</dbReference>
<evidence type="ECO:0000256" key="6">
    <source>
        <dbReference type="ARBA" id="ARBA00022576"/>
    </source>
</evidence>
<organism evidence="13 14">
    <name type="scientific">Tepidicella xavieri</name>
    <dbReference type="NCBI Taxonomy" id="360241"/>
    <lineage>
        <taxon>Bacteria</taxon>
        <taxon>Pseudomonadati</taxon>
        <taxon>Pseudomonadota</taxon>
        <taxon>Betaproteobacteria</taxon>
        <taxon>Burkholderiales</taxon>
        <taxon>Tepidicella</taxon>
    </lineage>
</organism>
<evidence type="ECO:0000313" key="14">
    <source>
        <dbReference type="Proteomes" id="UP000295510"/>
    </source>
</evidence>
<dbReference type="InterPro" id="IPR005855">
    <property type="entry name" value="GFAT"/>
</dbReference>
<dbReference type="PROSITE" id="PS51464">
    <property type="entry name" value="SIS"/>
    <property type="match status" value="2"/>
</dbReference>
<evidence type="ECO:0000256" key="7">
    <source>
        <dbReference type="ARBA" id="ARBA00022679"/>
    </source>
</evidence>
<comment type="subunit">
    <text evidence="10">Homodimer.</text>
</comment>
<keyword evidence="8" id="KW-0677">Repeat</keyword>
<dbReference type="EMBL" id="SNYL01000013">
    <property type="protein sequence ID" value="TDQ41268.1"/>
    <property type="molecule type" value="Genomic_DNA"/>
</dbReference>
<evidence type="ECO:0000256" key="4">
    <source>
        <dbReference type="ARBA" id="ARBA00016090"/>
    </source>
</evidence>
<keyword evidence="6 10" id="KW-0032">Aminotransferase</keyword>
<evidence type="ECO:0000256" key="2">
    <source>
        <dbReference type="ARBA" id="ARBA00004496"/>
    </source>
</evidence>
<evidence type="ECO:0000256" key="10">
    <source>
        <dbReference type="HAMAP-Rule" id="MF_00164"/>
    </source>
</evidence>
<feature type="domain" description="SIS" evidence="12">
    <location>
        <begin position="483"/>
        <end position="624"/>
    </location>
</feature>
<comment type="subcellular location">
    <subcellularLocation>
        <location evidence="2 10">Cytoplasm</location>
    </subcellularLocation>
</comment>
<sequence length="634" mass="68109">MCGIVGAVGAQDVVAVLVQGLQRLEYRGYDSCGVAVYRSEGPQPGLYRARSTARVADLQAQVAAEGLRAGTGIAHTRWATHGAPAVHNAHPHFSHGPGADAANRPARVALVHNGIIENHDELRAELQARGYVFASQTDTEVIAHLVDALYDGDLFEAVRGAVARLHGAYAIAVFHKDEPQRVVGARAGSPLVLGVGAAEAGVPAPHFLASDAMALAGVTDQIVYLAEGDVVDVQLGRYWIVDREGRPMDAGQRPVKTVQAHSGAVELGPYRHYMQKEIFEQPRALADTLEGVESVVPELFDGQGEQPMAAWRVFQAIDRVLILACGTSYYSGCVAKYWLEEIARIPTQVEIASEYRYRASVPDPRTLVVTISQSGETADTLAALRHAQSLGMRHTLTVCNVATSAMVRECALAYITRAGAEIGVASTKAFTTQLAGLFLLTLALAQAKGRLSAEDEARHLKAMRHLPVAVQSVLALEPQIIHWAEQFAQKEHALFLGRGLHYPIALEGALKLKEISYIHAEAYPAGELKHGPLALVTQAMPVVTVAPNDALLEKLKSNMQEVRARGGVLYVLADAGTHIGSADGVHVIRMPEHYGVLSPILHVVPLQLLAYHTALARGTDVDKPRNLAKSVTVE</sequence>
<evidence type="ECO:0000313" key="13">
    <source>
        <dbReference type="EMBL" id="TDQ41268.1"/>
    </source>
</evidence>
<dbReference type="Gene3D" id="3.60.20.10">
    <property type="entry name" value="Glutamine Phosphoribosylpyrophosphate, subunit 1, domain 1"/>
    <property type="match status" value="1"/>
</dbReference>
<reference evidence="13 14" key="1">
    <citation type="submission" date="2019-03" db="EMBL/GenBank/DDBJ databases">
        <title>Genomic Encyclopedia of Type Strains, Phase IV (KMG-IV): sequencing the most valuable type-strain genomes for metagenomic binning, comparative biology and taxonomic classification.</title>
        <authorList>
            <person name="Goeker M."/>
        </authorList>
    </citation>
    <scope>NUCLEOTIDE SEQUENCE [LARGE SCALE GENOMIC DNA]</scope>
    <source>
        <strain evidence="13 14">DSM 19605</strain>
    </source>
</reference>
<feature type="domain" description="Glutamine amidotransferase type-2" evidence="11">
    <location>
        <begin position="2"/>
        <end position="236"/>
    </location>
</feature>
<dbReference type="GO" id="GO:0006047">
    <property type="term" value="P:UDP-N-acetylglucosamine metabolic process"/>
    <property type="evidence" value="ECO:0007669"/>
    <property type="project" value="TreeGrafter"/>
</dbReference>
<dbReference type="GO" id="GO:0097367">
    <property type="term" value="F:carbohydrate derivative binding"/>
    <property type="evidence" value="ECO:0007669"/>
    <property type="project" value="InterPro"/>
</dbReference>
<evidence type="ECO:0000256" key="9">
    <source>
        <dbReference type="ARBA" id="ARBA00022962"/>
    </source>
</evidence>
<dbReference type="GO" id="GO:0005829">
    <property type="term" value="C:cytosol"/>
    <property type="evidence" value="ECO:0007669"/>
    <property type="project" value="TreeGrafter"/>
</dbReference>
<dbReference type="SUPFAM" id="SSF56235">
    <property type="entry name" value="N-terminal nucleophile aminohydrolases (Ntn hydrolases)"/>
    <property type="match status" value="1"/>
</dbReference>
<evidence type="ECO:0000256" key="1">
    <source>
        <dbReference type="ARBA" id="ARBA00001031"/>
    </source>
</evidence>
<dbReference type="InterPro" id="IPR029055">
    <property type="entry name" value="Ntn_hydrolases_N"/>
</dbReference>
<dbReference type="InterPro" id="IPR035490">
    <property type="entry name" value="GlmS/FrlB_SIS"/>
</dbReference>
<dbReference type="Proteomes" id="UP000295510">
    <property type="component" value="Unassembled WGS sequence"/>
</dbReference>
<feature type="active site" description="Nucleophile; for GATase activity" evidence="10">
    <location>
        <position position="2"/>
    </location>
</feature>
<evidence type="ECO:0000256" key="8">
    <source>
        <dbReference type="ARBA" id="ARBA00022737"/>
    </source>
</evidence>
<evidence type="ECO:0000259" key="12">
    <source>
        <dbReference type="PROSITE" id="PS51464"/>
    </source>
</evidence>
<name>A0A4R6U462_9BURK</name>
<dbReference type="RefSeq" id="WP_133598443.1">
    <property type="nucleotide sequence ID" value="NZ_SNYL01000013.1"/>
</dbReference>
<dbReference type="FunFam" id="3.40.50.10490:FF:000001">
    <property type="entry name" value="Glutamine--fructose-6-phosphate aminotransferase [isomerizing]"/>
    <property type="match status" value="1"/>
</dbReference>
<dbReference type="GO" id="GO:0006002">
    <property type="term" value="P:fructose 6-phosphate metabolic process"/>
    <property type="evidence" value="ECO:0007669"/>
    <property type="project" value="TreeGrafter"/>
</dbReference>
<dbReference type="InterPro" id="IPR001347">
    <property type="entry name" value="SIS_dom"/>
</dbReference>